<proteinExistence type="predicted"/>
<keyword evidence="11" id="KW-0812">Transmembrane</keyword>
<evidence type="ECO:0000256" key="3">
    <source>
        <dbReference type="ARBA" id="ARBA00022679"/>
    </source>
</evidence>
<feature type="region of interest" description="Disordered" evidence="10">
    <location>
        <begin position="576"/>
        <end position="634"/>
    </location>
</feature>
<dbReference type="InterPro" id="IPR017441">
    <property type="entry name" value="Protein_kinase_ATP_BS"/>
</dbReference>
<comment type="catalytic activity">
    <reaction evidence="7">
        <text>L-threonyl-[protein] + ATP = O-phospho-L-threonyl-[protein] + ADP + H(+)</text>
        <dbReference type="Rhea" id="RHEA:46608"/>
        <dbReference type="Rhea" id="RHEA-COMP:11060"/>
        <dbReference type="Rhea" id="RHEA-COMP:11605"/>
        <dbReference type="ChEBI" id="CHEBI:15378"/>
        <dbReference type="ChEBI" id="CHEBI:30013"/>
        <dbReference type="ChEBI" id="CHEBI:30616"/>
        <dbReference type="ChEBI" id="CHEBI:61977"/>
        <dbReference type="ChEBI" id="CHEBI:456216"/>
        <dbReference type="EC" id="2.7.11.1"/>
    </reaction>
</comment>
<comment type="caution">
    <text evidence="13">The sequence shown here is derived from an EMBL/GenBank/DDBJ whole genome shotgun (WGS) entry which is preliminary data.</text>
</comment>
<keyword evidence="4 9" id="KW-0547">Nucleotide-binding</keyword>
<keyword evidence="11" id="KW-0472">Membrane</keyword>
<evidence type="ECO:0000256" key="7">
    <source>
        <dbReference type="ARBA" id="ARBA00047899"/>
    </source>
</evidence>
<evidence type="ECO:0000256" key="5">
    <source>
        <dbReference type="ARBA" id="ARBA00022777"/>
    </source>
</evidence>
<dbReference type="CDD" id="cd14014">
    <property type="entry name" value="STKc_PknB_like"/>
    <property type="match status" value="1"/>
</dbReference>
<dbReference type="Gene3D" id="1.10.510.10">
    <property type="entry name" value="Transferase(Phosphotransferase) domain 1"/>
    <property type="match status" value="1"/>
</dbReference>
<dbReference type="Gene3D" id="3.30.200.20">
    <property type="entry name" value="Phosphorylase Kinase, domain 1"/>
    <property type="match status" value="1"/>
</dbReference>
<dbReference type="AlphaFoldDB" id="A0A8J7DV05"/>
<keyword evidence="3" id="KW-0808">Transferase</keyword>
<dbReference type="SUPFAM" id="SSF56112">
    <property type="entry name" value="Protein kinase-like (PK-like)"/>
    <property type="match status" value="1"/>
</dbReference>
<keyword evidence="6 9" id="KW-0067">ATP-binding</keyword>
<dbReference type="GO" id="GO:0004674">
    <property type="term" value="F:protein serine/threonine kinase activity"/>
    <property type="evidence" value="ECO:0007669"/>
    <property type="project" value="UniProtKB-KW"/>
</dbReference>
<organism evidence="13 14">
    <name type="scientific">Lusitaniella coriacea LEGE 07157</name>
    <dbReference type="NCBI Taxonomy" id="945747"/>
    <lineage>
        <taxon>Bacteria</taxon>
        <taxon>Bacillati</taxon>
        <taxon>Cyanobacteriota</taxon>
        <taxon>Cyanophyceae</taxon>
        <taxon>Spirulinales</taxon>
        <taxon>Lusitaniellaceae</taxon>
        <taxon>Lusitaniella</taxon>
    </lineage>
</organism>
<dbReference type="PANTHER" id="PTHR24363:SF0">
    <property type="entry name" value="SERINE_THREONINE KINASE LIKE DOMAIN CONTAINING 1"/>
    <property type="match status" value="1"/>
</dbReference>
<dbReference type="InterPro" id="IPR011009">
    <property type="entry name" value="Kinase-like_dom_sf"/>
</dbReference>
<evidence type="ECO:0000259" key="12">
    <source>
        <dbReference type="PROSITE" id="PS50011"/>
    </source>
</evidence>
<dbReference type="Pfam" id="PF00069">
    <property type="entry name" value="Pkinase"/>
    <property type="match status" value="1"/>
</dbReference>
<evidence type="ECO:0000313" key="14">
    <source>
        <dbReference type="Proteomes" id="UP000654482"/>
    </source>
</evidence>
<dbReference type="PANTHER" id="PTHR24363">
    <property type="entry name" value="SERINE/THREONINE PROTEIN KINASE"/>
    <property type="match status" value="1"/>
</dbReference>
<feature type="domain" description="Protein kinase" evidence="12">
    <location>
        <begin position="10"/>
        <end position="267"/>
    </location>
</feature>
<evidence type="ECO:0000313" key="13">
    <source>
        <dbReference type="EMBL" id="MBE9115445.1"/>
    </source>
</evidence>
<dbReference type="InterPro" id="IPR000719">
    <property type="entry name" value="Prot_kinase_dom"/>
</dbReference>
<dbReference type="EMBL" id="JADEWZ010000006">
    <property type="protein sequence ID" value="MBE9115445.1"/>
    <property type="molecule type" value="Genomic_DNA"/>
</dbReference>
<dbReference type="Gene3D" id="2.30.30.40">
    <property type="entry name" value="SH3 Domains"/>
    <property type="match status" value="1"/>
</dbReference>
<keyword evidence="2" id="KW-0723">Serine/threonine-protein kinase</keyword>
<evidence type="ECO:0000256" key="10">
    <source>
        <dbReference type="SAM" id="MobiDB-lite"/>
    </source>
</evidence>
<evidence type="ECO:0000256" key="9">
    <source>
        <dbReference type="PROSITE-ProRule" id="PRU10141"/>
    </source>
</evidence>
<evidence type="ECO:0000256" key="8">
    <source>
        <dbReference type="ARBA" id="ARBA00048679"/>
    </source>
</evidence>
<name>A0A8J7DV05_9CYAN</name>
<dbReference type="Proteomes" id="UP000654482">
    <property type="component" value="Unassembled WGS sequence"/>
</dbReference>
<dbReference type="PROSITE" id="PS50011">
    <property type="entry name" value="PROTEIN_KINASE_DOM"/>
    <property type="match status" value="1"/>
</dbReference>
<dbReference type="EC" id="2.7.11.1" evidence="1"/>
<feature type="region of interest" description="Disordered" evidence="10">
    <location>
        <begin position="451"/>
        <end position="480"/>
    </location>
</feature>
<accession>A0A8J7DV05</accession>
<evidence type="ECO:0000256" key="2">
    <source>
        <dbReference type="ARBA" id="ARBA00022527"/>
    </source>
</evidence>
<feature type="transmembrane region" description="Helical" evidence="11">
    <location>
        <begin position="343"/>
        <end position="364"/>
    </location>
</feature>
<protein>
    <recommendedName>
        <fullName evidence="1">non-specific serine/threonine protein kinase</fullName>
        <ecNumber evidence="1">2.7.11.1</ecNumber>
    </recommendedName>
</protein>
<keyword evidence="14" id="KW-1185">Reference proteome</keyword>
<dbReference type="SMART" id="SM00220">
    <property type="entry name" value="S_TKc"/>
    <property type="match status" value="1"/>
</dbReference>
<evidence type="ECO:0000256" key="1">
    <source>
        <dbReference type="ARBA" id="ARBA00012513"/>
    </source>
</evidence>
<keyword evidence="11" id="KW-1133">Transmembrane helix</keyword>
<dbReference type="GO" id="GO:0005524">
    <property type="term" value="F:ATP binding"/>
    <property type="evidence" value="ECO:0007669"/>
    <property type="project" value="UniProtKB-UniRule"/>
</dbReference>
<feature type="compositionally biased region" description="Pro residues" evidence="10">
    <location>
        <begin position="460"/>
        <end position="477"/>
    </location>
</feature>
<feature type="binding site" evidence="9">
    <location>
        <position position="41"/>
    </location>
    <ligand>
        <name>ATP</name>
        <dbReference type="ChEBI" id="CHEBI:30616"/>
    </ligand>
</feature>
<dbReference type="PROSITE" id="PS00107">
    <property type="entry name" value="PROTEIN_KINASE_ATP"/>
    <property type="match status" value="1"/>
</dbReference>
<evidence type="ECO:0000256" key="11">
    <source>
        <dbReference type="SAM" id="Phobius"/>
    </source>
</evidence>
<evidence type="ECO:0000256" key="6">
    <source>
        <dbReference type="ARBA" id="ARBA00022840"/>
    </source>
</evidence>
<comment type="catalytic activity">
    <reaction evidence="8">
        <text>L-seryl-[protein] + ATP = O-phospho-L-seryl-[protein] + ADP + H(+)</text>
        <dbReference type="Rhea" id="RHEA:17989"/>
        <dbReference type="Rhea" id="RHEA-COMP:9863"/>
        <dbReference type="Rhea" id="RHEA-COMP:11604"/>
        <dbReference type="ChEBI" id="CHEBI:15378"/>
        <dbReference type="ChEBI" id="CHEBI:29999"/>
        <dbReference type="ChEBI" id="CHEBI:30616"/>
        <dbReference type="ChEBI" id="CHEBI:83421"/>
        <dbReference type="ChEBI" id="CHEBI:456216"/>
        <dbReference type="EC" id="2.7.11.1"/>
    </reaction>
</comment>
<evidence type="ECO:0000256" key="4">
    <source>
        <dbReference type="ARBA" id="ARBA00022741"/>
    </source>
</evidence>
<feature type="compositionally biased region" description="Basic and acidic residues" evidence="10">
    <location>
        <begin position="602"/>
        <end position="611"/>
    </location>
</feature>
<reference evidence="13" key="1">
    <citation type="submission" date="2020-10" db="EMBL/GenBank/DDBJ databases">
        <authorList>
            <person name="Castelo-Branco R."/>
            <person name="Eusebio N."/>
            <person name="Adriana R."/>
            <person name="Vieira A."/>
            <person name="Brugerolle De Fraissinette N."/>
            <person name="Rezende De Castro R."/>
            <person name="Schneider M.P."/>
            <person name="Vasconcelos V."/>
            <person name="Leao P.N."/>
        </authorList>
    </citation>
    <scope>NUCLEOTIDE SEQUENCE</scope>
    <source>
        <strain evidence="13">LEGE 07157</strain>
    </source>
</reference>
<gene>
    <name evidence="13" type="ORF">IQ249_05975</name>
</gene>
<dbReference type="RefSeq" id="WP_194028527.1">
    <property type="nucleotide sequence ID" value="NZ_JADEWZ010000006.1"/>
</dbReference>
<sequence>MIGKLLDGRYQIIQTLGSGGFGQTFLARDTRRPGDPICVVKHLKPISSDLDFLATARRLFKSEAETLERLGNHDQIPRLLAYFEEEQEFYLVQDYVEGPTLTTELLPEQPWTENQTIQMLQGVLPVLEFVHNQGVIHRDIKPDNILRRQTDRKLVLVDFGAVKKTVGTQTISYTVAIGTPGYMASEQAKGQPRPSSDIYGLGAIAIQGLTGINPSQFQYDPHTGEILWQHLARVNPRLMAIIVGMVRYHFRDRYKSAREVLQALDQLSVPLAPTQNPGMNLSPLPQTPPPIAPVNTPPPAPSLPLSQKQTYAVGGINPDPTISPVPARTDLPARSRRRDRLPLIMGGVTLAVLVSIVSGVTWALRQYTPPERNTRENNPSLFGRKKETCKVVIPELNVRPEPGTGQIPVTSVTKGTTLVLTGNEENGWLEIRDPADGWVFNEAKYIDCSGTSKVAEKPKPTPTPTPTPKPSPTPTPTPKVDNGLDLLAKAREKYQAGDFLAAIAQLQAIPRNSQAYREAQNAIGNWRRTWTQAEQRFNRAQRAFDQGRWDDAIAYGNTKLPDNTYWRKKFEELSNRARRRKAEEEVESPAPEPSPEPDNPEPPEKPQKELPETPNPSPSPVEDSGGDLESLLND</sequence>
<keyword evidence="5 13" id="KW-0418">Kinase</keyword>